<reference evidence="2 3" key="1">
    <citation type="submission" date="2016-04" db="EMBL/GenBank/DDBJ databases">
        <title>A degradative enzymes factory behind the ericoid mycorrhizal symbiosis.</title>
        <authorList>
            <consortium name="DOE Joint Genome Institute"/>
            <person name="Martino E."/>
            <person name="Morin E."/>
            <person name="Grelet G."/>
            <person name="Kuo A."/>
            <person name="Kohler A."/>
            <person name="Daghino S."/>
            <person name="Barry K."/>
            <person name="Choi C."/>
            <person name="Cichocki N."/>
            <person name="Clum A."/>
            <person name="Copeland A."/>
            <person name="Hainaut M."/>
            <person name="Haridas S."/>
            <person name="Labutti K."/>
            <person name="Lindquist E."/>
            <person name="Lipzen A."/>
            <person name="Khouja H.-R."/>
            <person name="Murat C."/>
            <person name="Ohm R."/>
            <person name="Olson A."/>
            <person name="Spatafora J."/>
            <person name="Veneault-Fourrey C."/>
            <person name="Henrissat B."/>
            <person name="Grigoriev I."/>
            <person name="Martin F."/>
            <person name="Perotto S."/>
        </authorList>
    </citation>
    <scope>NUCLEOTIDE SEQUENCE [LARGE SCALE GENOMIC DNA]</scope>
    <source>
        <strain evidence="2 3">F</strain>
    </source>
</reference>
<keyword evidence="3" id="KW-1185">Reference proteome</keyword>
<dbReference type="Pfam" id="PF06985">
    <property type="entry name" value="HET"/>
    <property type="match status" value="1"/>
</dbReference>
<protein>
    <submittedName>
        <fullName evidence="2">HET-domain-containing protein</fullName>
    </submittedName>
</protein>
<name>A0A2J6R544_HYAVF</name>
<accession>A0A2J6R544</accession>
<dbReference type="Proteomes" id="UP000235786">
    <property type="component" value="Unassembled WGS sequence"/>
</dbReference>
<evidence type="ECO:0000313" key="3">
    <source>
        <dbReference type="Proteomes" id="UP000235786"/>
    </source>
</evidence>
<gene>
    <name evidence="2" type="ORF">L207DRAFT_517688</name>
</gene>
<dbReference type="PANTHER" id="PTHR33112">
    <property type="entry name" value="DOMAIN PROTEIN, PUTATIVE-RELATED"/>
    <property type="match status" value="1"/>
</dbReference>
<evidence type="ECO:0000259" key="1">
    <source>
        <dbReference type="Pfam" id="PF06985"/>
    </source>
</evidence>
<dbReference type="AlphaFoldDB" id="A0A2J6R544"/>
<organism evidence="2 3">
    <name type="scientific">Hyaloscypha variabilis (strain UAMH 11265 / GT02V1 / F)</name>
    <name type="common">Meliniomyces variabilis</name>
    <dbReference type="NCBI Taxonomy" id="1149755"/>
    <lineage>
        <taxon>Eukaryota</taxon>
        <taxon>Fungi</taxon>
        <taxon>Dikarya</taxon>
        <taxon>Ascomycota</taxon>
        <taxon>Pezizomycotina</taxon>
        <taxon>Leotiomycetes</taxon>
        <taxon>Helotiales</taxon>
        <taxon>Hyaloscyphaceae</taxon>
        <taxon>Hyaloscypha</taxon>
        <taxon>Hyaloscypha variabilis</taxon>
    </lineage>
</organism>
<feature type="domain" description="Heterokaryon incompatibility" evidence="1">
    <location>
        <begin position="216"/>
        <end position="364"/>
    </location>
</feature>
<proteinExistence type="predicted"/>
<evidence type="ECO:0000313" key="2">
    <source>
        <dbReference type="EMBL" id="PMD33633.1"/>
    </source>
</evidence>
<dbReference type="PANTHER" id="PTHR33112:SF10">
    <property type="entry name" value="TOL"/>
    <property type="match status" value="1"/>
</dbReference>
<dbReference type="EMBL" id="KZ613955">
    <property type="protein sequence ID" value="PMD33633.1"/>
    <property type="molecule type" value="Genomic_DNA"/>
</dbReference>
<dbReference type="OrthoDB" id="5362512at2759"/>
<sequence length="773" mass="88562">MSCTPCSRLYFGTIQFSETKTHHPGIASLCRSALSGCRICTDLWRHFFKEKTPEEYAEDPFFVGQRTVQVYAHSGTRYSFCEARPGLAPGSLELEFSLSSPMIKGVERKRFVFERLEWGERRFAYEGNVSLTQTNSGYMNMLEITPKELEAVRWRRVHSWIDRCNSSHTICKLRCSTSGFFPSRVLYVPFSPMAAEARYHLIDTRIHSPSSLGSRYVTLSHCWGEPKDPPYRTTANNIAERLRTGIAADELPPTFKDAIDTARKLRIPFLWIDSLCIIQEDEDDWAIECTKMADVYVKSFLNISATSASSSQDGLSSSYELHPRIVQTGWANGRAGEYRLIDPDFWRERVTDAEINTRGWVLQERVLAPRVLHFGFDQVLWECCELSAAEEFPEGMSSTYTGDYVGGQLDFKQATNLFLAHGQLTLYDVVDSTYRKFHDIWRRLGGMYGRCDLTVPDKDKLMAISGLARVIQRELDDQYLAGLWKKNLVGELLWQVHKTQRRIQGTVPDGLYEKRWDFSKRSKRYRAPSWSWASVDGLVQLGSYLDLSGKPESIEEGDSAFTIATSAMASILDVSTSLINPEDQYGQVNGGKLLIRGQMHRLGLVREKSYMQPTMTFQATGQMAFDEIDEPISWDLYDQAYFLPLVLTEKRFTKLPQSLIDLNKEMREVQLSIRKNEEEAGVEYTRSFTDWESDREDQYDTVAGIEICPTPDRKAWRRIGHMSIQLERFRSLKGCMQLEELNSKNEIPKKDNMCRPDAAAMQGNIVTGIFRIV</sequence>
<dbReference type="InterPro" id="IPR010730">
    <property type="entry name" value="HET"/>
</dbReference>